<evidence type="ECO:0000256" key="3">
    <source>
        <dbReference type="ARBA" id="ARBA00012438"/>
    </source>
</evidence>
<dbReference type="GO" id="GO:0009927">
    <property type="term" value="F:histidine phosphotransfer kinase activity"/>
    <property type="evidence" value="ECO:0007669"/>
    <property type="project" value="TreeGrafter"/>
</dbReference>
<sequence>MSDLNRYKKIISDLPIGIICSDLKGNITYINRFLREKQWFPYENLKVQNNIFSLLPDSLVESGLKSILEKILTHNSENNSETDQIIRHITNNGSDVTLRIRTKTETDDNKNVTGYVFLIEEILTETEINNQFQRKMVEELIEKTYLKFKDMSVAEIDDNILESLPPIGNITDSDIICIFQFAPRGQLFCEHSWHRNSTDIVKEEKLKQFVMANPGCFSISDKKLFFLTHNDLKKLNCDSKQASDFFNEDNKRSLIIVPIYGHRAKIGFICLSSSFEPENTEPELLRLFNYLGEIFVNAFEHRNTDKLLLKSEEKYHRIFNEIHDIYYEADLGGIVLTISPSVQHYLGYTDKELLGRSIQILYKNPHDRNNFLREIVKNGFVSHYEITLANKNGNTVYVSVNAHLVYENGIPSMVAGMIRDVTELKKAHMELKEQKKLLASTFESIPDLLAVVDRNHQIVLSNWKGHEYFINEDMSSESICYKSFLKKDKQCDPCLPFDVFDSGEILTYQIHNEIDSTFREIRVIPIFDNKGKVSKILEHVRDITEQKKAEIQLMDAKLIAETASKSKSEFIANMSHELRTPLNSIIGFSDFLLEGAFGELNDKQEKYLSNISNSGKHLLMIINDILDLSKIEAGEMELRPECFNFNEAVDEVTTIMDSQAQRKNITLTNNVTGVLSVNGDRAKIKQILYNLLSNAVKFTPVGGLVDINASINNEAKDKILTITVCDTGIGISEENKDILFHPFKQIDSFYSRQHEGTGLGLALVSKFVEMHNGNIDVDSKPGKGSCFTVNIPVKKNIPE</sequence>
<keyword evidence="7 15" id="KW-0418">Kinase</keyword>
<dbReference type="Proteomes" id="UP000019483">
    <property type="component" value="Unassembled WGS sequence"/>
</dbReference>
<gene>
    <name evidence="15" type="ORF">MettiDRAFT_2955</name>
</gene>
<keyword evidence="6" id="KW-0547">Nucleotide-binding</keyword>
<evidence type="ECO:0000313" key="16">
    <source>
        <dbReference type="Proteomes" id="UP000019483"/>
    </source>
</evidence>
<dbReference type="AlphaFoldDB" id="W9DRN7"/>
<dbReference type="CDD" id="cd16922">
    <property type="entry name" value="HATPase_EvgS-ArcB-TorS-like"/>
    <property type="match status" value="1"/>
</dbReference>
<dbReference type="PANTHER" id="PTHR43047">
    <property type="entry name" value="TWO-COMPONENT HISTIDINE PROTEIN KINASE"/>
    <property type="match status" value="1"/>
</dbReference>
<dbReference type="STRING" id="1090322.MettiDRAFT_2955"/>
<comment type="catalytic activity">
    <reaction evidence="1">
        <text>ATP + protein L-histidine = ADP + protein N-phospho-L-histidine.</text>
        <dbReference type="EC" id="2.7.13.3"/>
    </reaction>
</comment>
<evidence type="ECO:0000256" key="9">
    <source>
        <dbReference type="ARBA" id="ARBA00023012"/>
    </source>
</evidence>
<dbReference type="InterPro" id="IPR000014">
    <property type="entry name" value="PAS"/>
</dbReference>
<dbReference type="Gene3D" id="1.10.287.130">
    <property type="match status" value="1"/>
</dbReference>
<dbReference type="Pfam" id="PF13426">
    <property type="entry name" value="PAS_9"/>
    <property type="match status" value="2"/>
</dbReference>
<feature type="domain" description="PAC" evidence="14">
    <location>
        <begin position="382"/>
        <end position="433"/>
    </location>
</feature>
<dbReference type="FunFam" id="1.10.287.130:FF:000038">
    <property type="entry name" value="Sensory transduction histidine kinase"/>
    <property type="match status" value="1"/>
</dbReference>
<dbReference type="InterPro" id="IPR035965">
    <property type="entry name" value="PAS-like_dom_sf"/>
</dbReference>
<evidence type="ECO:0000256" key="2">
    <source>
        <dbReference type="ARBA" id="ARBA00004370"/>
    </source>
</evidence>
<dbReference type="InterPro" id="IPR004358">
    <property type="entry name" value="Sig_transdc_His_kin-like_C"/>
</dbReference>
<keyword evidence="8" id="KW-0067">ATP-binding</keyword>
<name>W9DRN7_METTI</name>
<dbReference type="InterPro" id="IPR003594">
    <property type="entry name" value="HATPase_dom"/>
</dbReference>
<protein>
    <recommendedName>
        <fullName evidence="3">histidine kinase</fullName>
        <ecNumber evidence="3">2.7.13.3</ecNumber>
    </recommendedName>
</protein>
<dbReference type="NCBIfam" id="TIGR00229">
    <property type="entry name" value="sensory_box"/>
    <property type="match status" value="1"/>
</dbReference>
<dbReference type="InterPro" id="IPR003661">
    <property type="entry name" value="HisK_dim/P_dom"/>
</dbReference>
<dbReference type="GO" id="GO:0005886">
    <property type="term" value="C:plasma membrane"/>
    <property type="evidence" value="ECO:0007669"/>
    <property type="project" value="TreeGrafter"/>
</dbReference>
<dbReference type="EC" id="2.7.13.3" evidence="3"/>
<evidence type="ECO:0000259" key="12">
    <source>
        <dbReference type="PROSITE" id="PS50109"/>
    </source>
</evidence>
<dbReference type="SMART" id="SM00388">
    <property type="entry name" value="HisKA"/>
    <property type="match status" value="1"/>
</dbReference>
<evidence type="ECO:0000256" key="11">
    <source>
        <dbReference type="ARBA" id="ARBA00023306"/>
    </source>
</evidence>
<reference evidence="15 16" key="1">
    <citation type="submission" date="2013-08" db="EMBL/GenBank/DDBJ databases">
        <authorList>
            <consortium name="DOE Joint Genome Institute"/>
            <person name="Eisen J."/>
            <person name="Huntemann M."/>
            <person name="Han J."/>
            <person name="Chen A."/>
            <person name="Kyrpides N."/>
            <person name="Mavromatis K."/>
            <person name="Markowitz V."/>
            <person name="Palaniappan K."/>
            <person name="Ivanova N."/>
            <person name="Schaumberg A."/>
            <person name="Pati A."/>
            <person name="Liolios K."/>
            <person name="Nordberg H.P."/>
            <person name="Cantor M.N."/>
            <person name="Hua S.X."/>
            <person name="Woyke T."/>
        </authorList>
    </citation>
    <scope>NUCLEOTIDE SEQUENCE [LARGE SCALE GENOMIC DNA]</scope>
    <source>
        <strain evidence="15 16">DSM 2278</strain>
    </source>
</reference>
<keyword evidence="9" id="KW-0902">Two-component regulatory system</keyword>
<evidence type="ECO:0000256" key="5">
    <source>
        <dbReference type="ARBA" id="ARBA00022679"/>
    </source>
</evidence>
<organism evidence="15 16">
    <name type="scientific">Methanolobus tindarius DSM 2278</name>
    <dbReference type="NCBI Taxonomy" id="1090322"/>
    <lineage>
        <taxon>Archaea</taxon>
        <taxon>Methanobacteriati</taxon>
        <taxon>Methanobacteriota</taxon>
        <taxon>Stenosarchaea group</taxon>
        <taxon>Methanomicrobia</taxon>
        <taxon>Methanosarcinales</taxon>
        <taxon>Methanosarcinaceae</taxon>
        <taxon>Methanolobus</taxon>
    </lineage>
</organism>
<dbReference type="PROSITE" id="PS50112">
    <property type="entry name" value="PAS"/>
    <property type="match status" value="1"/>
</dbReference>
<dbReference type="InterPro" id="IPR036097">
    <property type="entry name" value="HisK_dim/P_sf"/>
</dbReference>
<keyword evidence="10" id="KW-0472">Membrane</keyword>
<keyword evidence="5" id="KW-0808">Transferase</keyword>
<dbReference type="SUPFAM" id="SSF47384">
    <property type="entry name" value="Homodimeric domain of signal transducing histidine kinase"/>
    <property type="match status" value="1"/>
</dbReference>
<feature type="domain" description="PAS" evidence="13">
    <location>
        <begin position="311"/>
        <end position="375"/>
    </location>
</feature>
<dbReference type="GO" id="GO:0005524">
    <property type="term" value="F:ATP binding"/>
    <property type="evidence" value="ECO:0007669"/>
    <property type="project" value="UniProtKB-KW"/>
</dbReference>
<evidence type="ECO:0000256" key="4">
    <source>
        <dbReference type="ARBA" id="ARBA00022553"/>
    </source>
</evidence>
<keyword evidence="11" id="KW-0131">Cell cycle</keyword>
<dbReference type="CDD" id="cd00130">
    <property type="entry name" value="PAS"/>
    <property type="match status" value="2"/>
</dbReference>
<keyword evidence="16" id="KW-1185">Reference proteome</keyword>
<evidence type="ECO:0000259" key="14">
    <source>
        <dbReference type="PROSITE" id="PS50113"/>
    </source>
</evidence>
<dbReference type="Pfam" id="PF00512">
    <property type="entry name" value="HisKA"/>
    <property type="match status" value="1"/>
</dbReference>
<evidence type="ECO:0000313" key="15">
    <source>
        <dbReference type="EMBL" id="ETA69454.1"/>
    </source>
</evidence>
<evidence type="ECO:0000259" key="13">
    <source>
        <dbReference type="PROSITE" id="PS50112"/>
    </source>
</evidence>
<dbReference type="PANTHER" id="PTHR43047:SF72">
    <property type="entry name" value="OSMOSENSING HISTIDINE PROTEIN KINASE SLN1"/>
    <property type="match status" value="1"/>
</dbReference>
<keyword evidence="4" id="KW-0597">Phosphoprotein</keyword>
<dbReference type="PROSITE" id="PS50109">
    <property type="entry name" value="HIS_KIN"/>
    <property type="match status" value="1"/>
</dbReference>
<dbReference type="Pfam" id="PF02518">
    <property type="entry name" value="HATPase_c"/>
    <property type="match status" value="1"/>
</dbReference>
<proteinExistence type="predicted"/>
<dbReference type="CDD" id="cd00082">
    <property type="entry name" value="HisKA"/>
    <property type="match status" value="1"/>
</dbReference>
<dbReference type="InterPro" id="IPR000700">
    <property type="entry name" value="PAS-assoc_C"/>
</dbReference>
<dbReference type="PROSITE" id="PS50113">
    <property type="entry name" value="PAC"/>
    <property type="match status" value="2"/>
</dbReference>
<dbReference type="PRINTS" id="PR00344">
    <property type="entry name" value="BCTRLSENSOR"/>
</dbReference>
<evidence type="ECO:0000256" key="6">
    <source>
        <dbReference type="ARBA" id="ARBA00022741"/>
    </source>
</evidence>
<evidence type="ECO:0000256" key="7">
    <source>
        <dbReference type="ARBA" id="ARBA00022777"/>
    </source>
</evidence>
<evidence type="ECO:0000256" key="1">
    <source>
        <dbReference type="ARBA" id="ARBA00000085"/>
    </source>
</evidence>
<comment type="caution">
    <text evidence="15">The sequence shown here is derived from an EMBL/GenBank/DDBJ whole genome shotgun (WGS) entry which is preliminary data.</text>
</comment>
<dbReference type="SMART" id="SM00091">
    <property type="entry name" value="PAS"/>
    <property type="match status" value="2"/>
</dbReference>
<comment type="subcellular location">
    <subcellularLocation>
        <location evidence="2">Membrane</location>
    </subcellularLocation>
</comment>
<dbReference type="FunFam" id="3.30.565.10:FF:000010">
    <property type="entry name" value="Sensor histidine kinase RcsC"/>
    <property type="match status" value="1"/>
</dbReference>
<dbReference type="SMART" id="SM00387">
    <property type="entry name" value="HATPase_c"/>
    <property type="match status" value="1"/>
</dbReference>
<feature type="domain" description="PAC" evidence="14">
    <location>
        <begin position="504"/>
        <end position="555"/>
    </location>
</feature>
<dbReference type="SUPFAM" id="SSF55874">
    <property type="entry name" value="ATPase domain of HSP90 chaperone/DNA topoisomerase II/histidine kinase"/>
    <property type="match status" value="1"/>
</dbReference>
<dbReference type="InterPro" id="IPR036890">
    <property type="entry name" value="HATPase_C_sf"/>
</dbReference>
<dbReference type="EMBL" id="AZAJ01000001">
    <property type="protein sequence ID" value="ETA69454.1"/>
    <property type="molecule type" value="Genomic_DNA"/>
</dbReference>
<dbReference type="SUPFAM" id="SSF55785">
    <property type="entry name" value="PYP-like sensor domain (PAS domain)"/>
    <property type="match status" value="3"/>
</dbReference>
<dbReference type="Gene3D" id="3.30.450.20">
    <property type="entry name" value="PAS domain"/>
    <property type="match status" value="3"/>
</dbReference>
<dbReference type="GO" id="GO:0000155">
    <property type="term" value="F:phosphorelay sensor kinase activity"/>
    <property type="evidence" value="ECO:0007669"/>
    <property type="project" value="InterPro"/>
</dbReference>
<accession>W9DRN7</accession>
<feature type="domain" description="Histidine kinase" evidence="12">
    <location>
        <begin position="573"/>
        <end position="795"/>
    </location>
</feature>
<evidence type="ECO:0000256" key="10">
    <source>
        <dbReference type="ARBA" id="ARBA00023136"/>
    </source>
</evidence>
<dbReference type="Gene3D" id="3.30.565.10">
    <property type="entry name" value="Histidine kinase-like ATPase, C-terminal domain"/>
    <property type="match status" value="1"/>
</dbReference>
<evidence type="ECO:0000256" key="8">
    <source>
        <dbReference type="ARBA" id="ARBA00022840"/>
    </source>
</evidence>
<dbReference type="InterPro" id="IPR005467">
    <property type="entry name" value="His_kinase_dom"/>
</dbReference>